<dbReference type="InterPro" id="IPR010982">
    <property type="entry name" value="Lambda_DNA-bd_dom_sf"/>
</dbReference>
<feature type="domain" description="HTH lacI-type" evidence="4">
    <location>
        <begin position="2"/>
        <end position="55"/>
    </location>
</feature>
<dbReference type="CDD" id="cd06267">
    <property type="entry name" value="PBP1_LacI_sugar_binding-like"/>
    <property type="match status" value="1"/>
</dbReference>
<proteinExistence type="predicted"/>
<dbReference type="PANTHER" id="PTHR30146">
    <property type="entry name" value="LACI-RELATED TRANSCRIPTIONAL REPRESSOR"/>
    <property type="match status" value="1"/>
</dbReference>
<evidence type="ECO:0000256" key="2">
    <source>
        <dbReference type="ARBA" id="ARBA00023125"/>
    </source>
</evidence>
<dbReference type="AlphaFoldDB" id="A0A5K1J617"/>
<keyword evidence="3" id="KW-0804">Transcription</keyword>
<dbReference type="InterPro" id="IPR001761">
    <property type="entry name" value="Peripla_BP/Lac1_sug-bd_dom"/>
</dbReference>
<organism evidence="6 7">
    <name type="scientific">Collinsella intestinalis</name>
    <dbReference type="NCBI Taxonomy" id="147207"/>
    <lineage>
        <taxon>Bacteria</taxon>
        <taxon>Bacillati</taxon>
        <taxon>Actinomycetota</taxon>
        <taxon>Coriobacteriia</taxon>
        <taxon>Coriobacteriales</taxon>
        <taxon>Coriobacteriaceae</taxon>
        <taxon>Collinsella</taxon>
    </lineage>
</organism>
<evidence type="ECO:0000259" key="4">
    <source>
        <dbReference type="PROSITE" id="PS50932"/>
    </source>
</evidence>
<dbReference type="CDD" id="cd01392">
    <property type="entry name" value="HTH_LacI"/>
    <property type="match status" value="1"/>
</dbReference>
<dbReference type="InterPro" id="IPR028082">
    <property type="entry name" value="Peripla_BP_I"/>
</dbReference>
<gene>
    <name evidence="6" type="primary">purR</name>
    <name evidence="6" type="ORF">JKKLCJKK_00980</name>
</gene>
<dbReference type="RefSeq" id="WP_152063572.1">
    <property type="nucleotide sequence ID" value="NZ_CABWIC010000011.1"/>
</dbReference>
<dbReference type="GeneID" id="77465965"/>
<dbReference type="GO" id="GO:0003700">
    <property type="term" value="F:DNA-binding transcription factor activity"/>
    <property type="evidence" value="ECO:0007669"/>
    <property type="project" value="TreeGrafter"/>
</dbReference>
<dbReference type="Gene3D" id="3.40.50.2300">
    <property type="match status" value="2"/>
</dbReference>
<dbReference type="SMART" id="SM00354">
    <property type="entry name" value="HTH_LACI"/>
    <property type="match status" value="1"/>
</dbReference>
<evidence type="ECO:0000256" key="3">
    <source>
        <dbReference type="ARBA" id="ARBA00023163"/>
    </source>
</evidence>
<reference evidence="6 7" key="1">
    <citation type="submission" date="2019-10" db="EMBL/GenBank/DDBJ databases">
        <authorList>
            <person name="Wolf R A."/>
        </authorList>
    </citation>
    <scope>NUCLEOTIDE SEQUENCE [LARGE SCALE GENOMIC DNA]</scope>
    <source>
        <strain evidence="6">Collinsella_intestinalis_DSM_13632</strain>
    </source>
</reference>
<sequence length="341" mass="36548">MANIREVAERAGVSVGTVSRYLNGVKIREDNAEAIARAVAELDYHPNLIGRALTTRRTYAIGVLVASAANVFVSSSIGNLETAFERQGYSSLFIDFHGDVEVLKEKVRFLKRRLVDGLVIFLSEVDAEHLEFLETVGIPVIVVDNPVESGVVDSIVVDNATSAASMVGAMLDAGHRRVGVIAPSQETYVGRRRLKGWADAFEARGMSACTQDVRLCSPSKEEGYAAACSLLDDGEVSALFACNYYLALGALKAINSRGLRPGVDVGFASFDDFDFSDVMHPALAVVRQPMGEIIDMVASLMCSRLDGAHTDVGIRTLSCSVNVTDSIMGGLQEEQGSCATD</sequence>
<feature type="domain" description="HTH cro/C1-type" evidence="5">
    <location>
        <begin position="5"/>
        <end position="45"/>
    </location>
</feature>
<keyword evidence="2" id="KW-0238">DNA-binding</keyword>
<dbReference type="EMBL" id="CABWIC010000011">
    <property type="protein sequence ID" value="VWL98030.1"/>
    <property type="molecule type" value="Genomic_DNA"/>
</dbReference>
<evidence type="ECO:0000313" key="6">
    <source>
        <dbReference type="EMBL" id="VWL98030.1"/>
    </source>
</evidence>
<keyword evidence="1" id="KW-0805">Transcription regulation</keyword>
<accession>A0A5K1J617</accession>
<evidence type="ECO:0000313" key="7">
    <source>
        <dbReference type="Proteomes" id="UP000405524"/>
    </source>
</evidence>
<dbReference type="PROSITE" id="PS50932">
    <property type="entry name" value="HTH_LACI_2"/>
    <property type="match status" value="1"/>
</dbReference>
<dbReference type="OrthoDB" id="3180992at2"/>
<dbReference type="Pfam" id="PF00356">
    <property type="entry name" value="LacI"/>
    <property type="match status" value="1"/>
</dbReference>
<dbReference type="Proteomes" id="UP000405524">
    <property type="component" value="Unassembled WGS sequence"/>
</dbReference>
<name>A0A5K1J617_9ACTN</name>
<dbReference type="InterPro" id="IPR001387">
    <property type="entry name" value="Cro/C1-type_HTH"/>
</dbReference>
<evidence type="ECO:0000256" key="1">
    <source>
        <dbReference type="ARBA" id="ARBA00023015"/>
    </source>
</evidence>
<dbReference type="GO" id="GO:0000976">
    <property type="term" value="F:transcription cis-regulatory region binding"/>
    <property type="evidence" value="ECO:0007669"/>
    <property type="project" value="TreeGrafter"/>
</dbReference>
<dbReference type="Pfam" id="PF00532">
    <property type="entry name" value="Peripla_BP_1"/>
    <property type="match status" value="1"/>
</dbReference>
<dbReference type="Gene3D" id="1.10.260.40">
    <property type="entry name" value="lambda repressor-like DNA-binding domains"/>
    <property type="match status" value="1"/>
</dbReference>
<dbReference type="InterPro" id="IPR000843">
    <property type="entry name" value="HTH_LacI"/>
</dbReference>
<dbReference type="PROSITE" id="PS00356">
    <property type="entry name" value="HTH_LACI_1"/>
    <property type="match status" value="1"/>
</dbReference>
<protein>
    <submittedName>
        <fullName evidence="6">HTH-type transcriptional repressor PurR</fullName>
    </submittedName>
</protein>
<dbReference type="SUPFAM" id="SSF53822">
    <property type="entry name" value="Periplasmic binding protein-like I"/>
    <property type="match status" value="1"/>
</dbReference>
<dbReference type="SUPFAM" id="SSF47413">
    <property type="entry name" value="lambda repressor-like DNA-binding domains"/>
    <property type="match status" value="1"/>
</dbReference>
<dbReference type="PROSITE" id="PS50943">
    <property type="entry name" value="HTH_CROC1"/>
    <property type="match status" value="1"/>
</dbReference>
<dbReference type="PANTHER" id="PTHR30146:SF109">
    <property type="entry name" value="HTH-TYPE TRANSCRIPTIONAL REGULATOR GALS"/>
    <property type="match status" value="1"/>
</dbReference>
<evidence type="ECO:0000259" key="5">
    <source>
        <dbReference type="PROSITE" id="PS50943"/>
    </source>
</evidence>